<dbReference type="Pfam" id="PF11051">
    <property type="entry name" value="Mannosyl_trans3"/>
    <property type="match status" value="1"/>
</dbReference>
<accession>A0A061AUA4</accession>
<feature type="compositionally biased region" description="Basic and acidic residues" evidence="10">
    <location>
        <begin position="99"/>
        <end position="116"/>
    </location>
</feature>
<dbReference type="VEuPathDB" id="FungiDB:BON22_2091"/>
<evidence type="ECO:0000256" key="8">
    <source>
        <dbReference type="ARBA" id="ARBA00023034"/>
    </source>
</evidence>
<reference evidence="11" key="1">
    <citation type="journal article" date="2014" name="Genome Announc.">
        <title>Genome sequence of the yeast Cyberlindnera fabianii (Hansenula fabianii).</title>
        <authorList>
            <person name="Freel K.C."/>
            <person name="Sarilar V."/>
            <person name="Neuveglise C."/>
            <person name="Devillers H."/>
            <person name="Friedrich A."/>
            <person name="Schacherer J."/>
        </authorList>
    </citation>
    <scope>NUCLEOTIDE SEQUENCE</scope>
    <source>
        <strain evidence="11">YJS4271</strain>
    </source>
</reference>
<evidence type="ECO:0000256" key="5">
    <source>
        <dbReference type="ARBA" id="ARBA00022692"/>
    </source>
</evidence>
<dbReference type="AlphaFoldDB" id="A0A061AUA4"/>
<feature type="region of interest" description="Disordered" evidence="10">
    <location>
        <begin position="87"/>
        <end position="168"/>
    </location>
</feature>
<dbReference type="GO" id="GO:0046354">
    <property type="term" value="P:mannan biosynthetic process"/>
    <property type="evidence" value="ECO:0007669"/>
    <property type="project" value="TreeGrafter"/>
</dbReference>
<keyword evidence="8" id="KW-0333">Golgi apparatus</keyword>
<sequence>MAIPGGFGSVSLRKNVLKILLLVLLFHIITGYFLPSRVPAQRSTPESEDKTAAEVELERVLNSGSTSDESAASGSWSDRALSWISSQQAVKDAEDADNDAARQAEAEEDPEKKLAEAQKAAAADLDEPEAPKKSKGTAKDTGVKLSNADKESTSDSTSSSNSKSLVGESKTAGDKSFFRKAVDIFLKNKPECEKLELNDKAPSYYYIDLPNPTFTIDFLSTFLKIDDVQLKDLKAKHDQLKLDINDFEYPRDTFSGKGVVMIGGGAFLGTALTAIRALRETGSELPLQLMLTTTDEYDEDVCEKLLPKMNAKCMIMEEIVGSETFRGMNLQKYELKVLGLFLSTFEEVLLLDADNLAVKNPDYILDSKPYKEFGYVIWPDFWRQTISPKFYDIAGINIGEPVRKDGVPPEEKNPARSESQLSDLDGTIPDSTCEAGQLAINKKLHHKSLMATVYYNLFGFKYYYWLLGQGAVGIGDKDTFIAGLTVFREPYYFVKQRPLLFGYDHAGGWQDTTMVQYDPEQDYEYYTAARDYLMQKGIDSRVNLFLNWEYTNSLRDEIHKSIQKTKPEVQFLHIHSPKFNALKNYQGNDYEIDGHERRQFGDREKIKDALPLDWELKASRISQWLACDAEIIPKDWKEVDRSEICNRIKKHVEWLIQTSDSPEMAELKDIGV</sequence>
<organism evidence="11">
    <name type="scientific">Cyberlindnera fabianii</name>
    <name type="common">Yeast</name>
    <name type="synonym">Hansenula fabianii</name>
    <dbReference type="NCBI Taxonomy" id="36022"/>
    <lineage>
        <taxon>Eukaryota</taxon>
        <taxon>Fungi</taxon>
        <taxon>Dikarya</taxon>
        <taxon>Ascomycota</taxon>
        <taxon>Saccharomycotina</taxon>
        <taxon>Saccharomycetes</taxon>
        <taxon>Phaffomycetales</taxon>
        <taxon>Phaffomycetaceae</taxon>
        <taxon>Cyberlindnera</taxon>
    </lineage>
</organism>
<protein>
    <submittedName>
        <fullName evidence="11">CYFA0S05e04192g1_1</fullName>
    </submittedName>
</protein>
<evidence type="ECO:0000256" key="1">
    <source>
        <dbReference type="ARBA" id="ARBA00004323"/>
    </source>
</evidence>
<comment type="pathway">
    <text evidence="2">Protein modification; protein glycosylation.</text>
</comment>
<evidence type="ECO:0000256" key="2">
    <source>
        <dbReference type="ARBA" id="ARBA00004922"/>
    </source>
</evidence>
<comment type="similarity">
    <text evidence="3">Belongs to the MNN1/MNT family.</text>
</comment>
<dbReference type="InterPro" id="IPR029044">
    <property type="entry name" value="Nucleotide-diphossugar_trans"/>
</dbReference>
<keyword evidence="7" id="KW-1133">Transmembrane helix</keyword>
<evidence type="ECO:0000256" key="6">
    <source>
        <dbReference type="ARBA" id="ARBA00022968"/>
    </source>
</evidence>
<evidence type="ECO:0000256" key="7">
    <source>
        <dbReference type="ARBA" id="ARBA00022989"/>
    </source>
</evidence>
<feature type="compositionally biased region" description="Low complexity" evidence="10">
    <location>
        <begin position="154"/>
        <end position="164"/>
    </location>
</feature>
<dbReference type="GO" id="GO:0000139">
    <property type="term" value="C:Golgi membrane"/>
    <property type="evidence" value="ECO:0007669"/>
    <property type="project" value="UniProtKB-SubCell"/>
</dbReference>
<dbReference type="SUPFAM" id="SSF53448">
    <property type="entry name" value="Nucleotide-diphospho-sugar transferases"/>
    <property type="match status" value="1"/>
</dbReference>
<keyword evidence="5" id="KW-0812">Transmembrane</keyword>
<evidence type="ECO:0000256" key="9">
    <source>
        <dbReference type="ARBA" id="ARBA00023136"/>
    </source>
</evidence>
<dbReference type="PANTHER" id="PTHR31646">
    <property type="entry name" value="ALPHA-1,2-MANNOSYLTRANSFERASE MNN2"/>
    <property type="match status" value="1"/>
</dbReference>
<dbReference type="PANTHER" id="PTHR31646:SF1">
    <property type="entry name" value="ALPHA-1,2-MANNOSYLTRANSFERASE MNN2"/>
    <property type="match status" value="1"/>
</dbReference>
<dbReference type="EMBL" id="LK052890">
    <property type="protein sequence ID" value="CDR40763.1"/>
    <property type="molecule type" value="Genomic_DNA"/>
</dbReference>
<evidence type="ECO:0000256" key="10">
    <source>
        <dbReference type="SAM" id="MobiDB-lite"/>
    </source>
</evidence>
<feature type="compositionally biased region" description="Basic and acidic residues" evidence="10">
    <location>
        <begin position="402"/>
        <end position="415"/>
    </location>
</feature>
<evidence type="ECO:0000256" key="4">
    <source>
        <dbReference type="ARBA" id="ARBA00022679"/>
    </source>
</evidence>
<feature type="compositionally biased region" description="Basic and acidic residues" evidence="10">
    <location>
        <begin position="129"/>
        <end position="153"/>
    </location>
</feature>
<gene>
    <name evidence="11" type="ORF">CYFA0S_05e04192g</name>
</gene>
<dbReference type="InterPro" id="IPR022751">
    <property type="entry name" value="Alpha_mannosyltransferase"/>
</dbReference>
<evidence type="ECO:0000256" key="3">
    <source>
        <dbReference type="ARBA" id="ARBA00009105"/>
    </source>
</evidence>
<feature type="region of interest" description="Disordered" evidence="10">
    <location>
        <begin position="402"/>
        <end position="423"/>
    </location>
</feature>
<comment type="subcellular location">
    <subcellularLocation>
        <location evidence="1">Golgi apparatus membrane</location>
        <topology evidence="1">Single-pass type II membrane protein</topology>
    </subcellularLocation>
</comment>
<evidence type="ECO:0000313" key="11">
    <source>
        <dbReference type="EMBL" id="CDR40763.1"/>
    </source>
</evidence>
<proteinExistence type="inferred from homology"/>
<dbReference type="OrthoDB" id="4484309at2759"/>
<keyword evidence="9" id="KW-0472">Membrane</keyword>
<dbReference type="GO" id="GO:0000026">
    <property type="term" value="F:alpha-1,2-mannosyltransferase activity"/>
    <property type="evidence" value="ECO:0007669"/>
    <property type="project" value="TreeGrafter"/>
</dbReference>
<keyword evidence="6" id="KW-0735">Signal-anchor</keyword>
<name>A0A061AUA4_CYBFA</name>
<keyword evidence="4" id="KW-0808">Transferase</keyword>
<dbReference type="PhylomeDB" id="A0A061AUA4"/>